<reference evidence="2 3" key="1">
    <citation type="submission" date="2007-03" db="EMBL/GenBank/DDBJ databases">
        <authorList>
            <person name="Heidelberg J."/>
        </authorList>
    </citation>
    <scope>NUCLEOTIDE SEQUENCE [LARGE SCALE GENOMIC DNA]</scope>
    <source>
        <strain evidence="3">ATCC 39541 / Classical Ogawa 395 / O395</strain>
    </source>
</reference>
<dbReference type="PROSITE" id="PS51742">
    <property type="entry name" value="PPC"/>
    <property type="match status" value="1"/>
</dbReference>
<evidence type="ECO:0000313" key="2">
    <source>
        <dbReference type="EMBL" id="ABQ19073.1"/>
    </source>
</evidence>
<dbReference type="SUPFAM" id="SSF117856">
    <property type="entry name" value="AF0104/ALDC/Ptd012-like"/>
    <property type="match status" value="1"/>
</dbReference>
<dbReference type="Gene3D" id="3.30.1330.80">
    <property type="entry name" value="Hypothetical protein, similar to alpha- acetolactate decarboxylase, domain 2"/>
    <property type="match status" value="1"/>
</dbReference>
<protein>
    <recommendedName>
        <fullName evidence="1">PPC domain-containing protein</fullName>
    </recommendedName>
</protein>
<dbReference type="SMR" id="A0A0H3AFC2"/>
<name>A0A0H3AFC2_VIBC3</name>
<evidence type="ECO:0000259" key="1">
    <source>
        <dbReference type="PROSITE" id="PS51742"/>
    </source>
</evidence>
<dbReference type="KEGG" id="vcr:VC395_A0727"/>
<proteinExistence type="predicted"/>
<dbReference type="RefSeq" id="WP_000581517.1">
    <property type="nucleotide sequence ID" value="NC_009456.1"/>
</dbReference>
<dbReference type="eggNOG" id="COG1661">
    <property type="taxonomic scope" value="Bacteria"/>
</dbReference>
<evidence type="ECO:0000313" key="3">
    <source>
        <dbReference type="Proteomes" id="UP000000249"/>
    </source>
</evidence>
<dbReference type="OrthoDB" id="552202at2"/>
<dbReference type="GeneID" id="89512463"/>
<dbReference type="PANTHER" id="PTHR34988">
    <property type="entry name" value="PROTEIN, PUTATIVE-RELATED"/>
    <property type="match status" value="1"/>
</dbReference>
<dbReference type="PANTHER" id="PTHR34988:SF1">
    <property type="entry name" value="DNA-BINDING PROTEIN"/>
    <property type="match status" value="1"/>
</dbReference>
<organism evidence="2 3">
    <name type="scientific">Vibrio cholerae serotype O1 (strain ATCC 39541 / Classical Ogawa 395 / O395)</name>
    <dbReference type="NCBI Taxonomy" id="345073"/>
    <lineage>
        <taxon>Bacteria</taxon>
        <taxon>Pseudomonadati</taxon>
        <taxon>Pseudomonadota</taxon>
        <taxon>Gammaproteobacteria</taxon>
        <taxon>Vibrionales</taxon>
        <taxon>Vibrionaceae</taxon>
        <taxon>Vibrio</taxon>
    </lineage>
</organism>
<gene>
    <name evidence="2" type="ordered locus">VC0395_0531</name>
</gene>
<dbReference type="EMBL" id="CP000626">
    <property type="protein sequence ID" value="ABQ19073.1"/>
    <property type="molecule type" value="Genomic_DNA"/>
</dbReference>
<feature type="domain" description="PPC" evidence="1">
    <location>
        <begin position="1"/>
        <end position="130"/>
    </location>
</feature>
<dbReference type="InterPro" id="IPR005175">
    <property type="entry name" value="PPC_dom"/>
</dbReference>
<sequence length="130" mass="14437">MIHLIALRLTRGMDLKQQIVQLVQQHRIHAGSIASCVGCLSTLHIRLADSVSTLQVSAPFEILSLSGTLTYQHCHLHIAVADAQGRVWGGHLLEGNLINTTAELMIHHYPQHHFTREFDPNTGYSELVVS</sequence>
<accession>A0A0H3AFC2</accession>
<dbReference type="KEGG" id="vco:VC0395_0531"/>
<dbReference type="CDD" id="cd11378">
    <property type="entry name" value="DUF296"/>
    <property type="match status" value="1"/>
</dbReference>
<dbReference type="AlphaFoldDB" id="A0A0H3AFC2"/>
<dbReference type="PATRIC" id="fig|345073.21.peg.3460"/>
<dbReference type="Proteomes" id="UP000000249">
    <property type="component" value="Chromosome 2"/>
</dbReference>
<dbReference type="Pfam" id="PF03479">
    <property type="entry name" value="PCC"/>
    <property type="match status" value="1"/>
</dbReference>